<dbReference type="OrthoDB" id="430219at2759"/>
<dbReference type="Proteomes" id="UP000677803">
    <property type="component" value="Unassembled WGS sequence"/>
</dbReference>
<dbReference type="SUPFAM" id="SSF48034">
    <property type="entry name" value="Guanido kinase N-terminal domain"/>
    <property type="match status" value="1"/>
</dbReference>
<organism evidence="12 13">
    <name type="scientific">Menidia menidia</name>
    <name type="common">Atlantic silverside</name>
    <dbReference type="NCBI Taxonomy" id="238744"/>
    <lineage>
        <taxon>Eukaryota</taxon>
        <taxon>Metazoa</taxon>
        <taxon>Chordata</taxon>
        <taxon>Craniata</taxon>
        <taxon>Vertebrata</taxon>
        <taxon>Euteleostomi</taxon>
        <taxon>Actinopterygii</taxon>
        <taxon>Neopterygii</taxon>
        <taxon>Teleostei</taxon>
        <taxon>Neoteleostei</taxon>
        <taxon>Acanthomorphata</taxon>
        <taxon>Ovalentaria</taxon>
        <taxon>Atherinomorphae</taxon>
        <taxon>Atheriniformes</taxon>
        <taxon>Atherinopsidae</taxon>
        <taxon>Menidiinae</taxon>
        <taxon>Menidia</taxon>
    </lineage>
</organism>
<evidence type="ECO:0000256" key="5">
    <source>
        <dbReference type="ARBA" id="ARBA00022777"/>
    </source>
</evidence>
<dbReference type="PANTHER" id="PTHR11547">
    <property type="entry name" value="ARGININE OR CREATINE KINASE"/>
    <property type="match status" value="1"/>
</dbReference>
<dbReference type="PROSITE" id="PS51510">
    <property type="entry name" value="PHOSPHAGEN_KINASE_C"/>
    <property type="match status" value="1"/>
</dbReference>
<keyword evidence="5 8" id="KW-0418">Kinase</keyword>
<dbReference type="GO" id="GO:0046314">
    <property type="term" value="P:phosphocreatine biosynthetic process"/>
    <property type="evidence" value="ECO:0007669"/>
    <property type="project" value="InterPro"/>
</dbReference>
<sequence>MAKNCHNDYKMKFSGDEEFPDLSLHNNHMAKSTPSGFTVDDVIQTGVDNPGHPFIMTVGCVAGDEESYEVFKDLLDPIISDRHGGYKPTDKHKTDLNFENLKGGDDLDPNYVLSSRVRTGRSIKGFTLPPHNSRGERRAIEKLSIEALASLDGEFKGKYYPLNGMTDAEQEQLITDHFLFDKPVSPLLTCAGMARDWPDGRGIWHNDNKSFLVWVNEEDHLRVISMQKGGNMKEVFRRFCVGLQKIEEIFKKHNHGFMWNEHLGYILTCPSNLGTGLRGGVHVKLAKLSTHPNSVLGSFWRQFCPVETVRTMWVFTGGGWLVLGVSSLNTPDCEAAVLRQGNISGPKEGRSPRLCWGGRASDSSPFSPPGGVDTASVGGVFDISNADRLGSSEVDQVQMVVDGVKLMVEMEKKLEKGESIDGMIPAQK</sequence>
<feature type="binding site" evidence="8">
    <location>
        <position position="222"/>
    </location>
    <ligand>
        <name>ATP</name>
        <dbReference type="ChEBI" id="CHEBI:30616"/>
    </ligand>
</feature>
<feature type="binding site" evidence="8">
    <location>
        <position position="177"/>
    </location>
    <ligand>
        <name>ATP</name>
        <dbReference type="ChEBI" id="CHEBI:30616"/>
    </ligand>
</feature>
<comment type="similarity">
    <text evidence="1 7 9">Belongs to the ATP:guanido phosphotransferase family.</text>
</comment>
<evidence type="ECO:0000259" key="11">
    <source>
        <dbReference type="PROSITE" id="PS51510"/>
    </source>
</evidence>
<evidence type="ECO:0000256" key="3">
    <source>
        <dbReference type="ARBA" id="ARBA00022679"/>
    </source>
</evidence>
<dbReference type="GO" id="GO:0004111">
    <property type="term" value="F:creatine kinase activity"/>
    <property type="evidence" value="ECO:0007669"/>
    <property type="project" value="UniProtKB-EC"/>
</dbReference>
<protein>
    <recommendedName>
        <fullName evidence="2">creatine kinase</fullName>
        <ecNumber evidence="2">2.7.3.2</ecNumber>
    </recommendedName>
</protein>
<name>A0A8S4BM63_9TELE</name>
<proteinExistence type="inferred from homology"/>
<dbReference type="InterPro" id="IPR036802">
    <property type="entry name" value="ATP-guanido_PTrfase_N_sf"/>
</dbReference>
<dbReference type="CDD" id="cd00716">
    <property type="entry name" value="creatine_kinase_like"/>
    <property type="match status" value="1"/>
</dbReference>
<gene>
    <name evidence="12" type="ORF">MMEN_LOCUS18858</name>
</gene>
<dbReference type="Gene3D" id="3.30.590.10">
    <property type="entry name" value="Glutamine synthetase/guanido kinase, catalytic domain"/>
    <property type="match status" value="1"/>
</dbReference>
<dbReference type="InterPro" id="IPR022413">
    <property type="entry name" value="ATP-guanido_PTrfase_N"/>
</dbReference>
<evidence type="ECO:0000256" key="8">
    <source>
        <dbReference type="PROSITE-ProRule" id="PRU00843"/>
    </source>
</evidence>
<dbReference type="EC" id="2.7.3.2" evidence="2"/>
<evidence type="ECO:0000256" key="2">
    <source>
        <dbReference type="ARBA" id="ARBA00012231"/>
    </source>
</evidence>
<comment type="caution">
    <text evidence="12">The sequence shown here is derived from an EMBL/GenBank/DDBJ whole genome shotgun (WGS) entry which is preliminary data.</text>
</comment>
<evidence type="ECO:0000256" key="9">
    <source>
        <dbReference type="RuleBase" id="RU000505"/>
    </source>
</evidence>
<evidence type="ECO:0000256" key="7">
    <source>
        <dbReference type="PROSITE-ProRule" id="PRU00842"/>
    </source>
</evidence>
<accession>A0A8S4BM63</accession>
<feature type="domain" description="Phosphagen kinase C-terminal" evidence="11">
    <location>
        <begin position="111"/>
        <end position="414"/>
    </location>
</feature>
<dbReference type="InterPro" id="IPR014746">
    <property type="entry name" value="Gln_synth/guanido_kin_cat_dom"/>
</dbReference>
<dbReference type="GO" id="GO:0005615">
    <property type="term" value="C:extracellular space"/>
    <property type="evidence" value="ECO:0007669"/>
    <property type="project" value="TreeGrafter"/>
</dbReference>
<feature type="binding site" evidence="8">
    <location>
        <begin position="114"/>
        <end position="118"/>
    </location>
    <ligand>
        <name>ATP</name>
        <dbReference type="ChEBI" id="CHEBI:30616"/>
    </ligand>
</feature>
<evidence type="ECO:0000256" key="6">
    <source>
        <dbReference type="ARBA" id="ARBA00022840"/>
    </source>
</evidence>
<dbReference type="Gene3D" id="1.10.135.10">
    <property type="entry name" value="ATP:guanido phosphotransferase, N-terminal domain"/>
    <property type="match status" value="1"/>
</dbReference>
<dbReference type="PROSITE" id="PS51509">
    <property type="entry name" value="PHOSPHAGEN_KINASE_N"/>
    <property type="match status" value="1"/>
</dbReference>
<dbReference type="PROSITE" id="PS00112">
    <property type="entry name" value="PHOSPHAGEN_KINASE"/>
    <property type="match status" value="1"/>
</dbReference>
<keyword evidence="3 8" id="KW-0808">Transferase</keyword>
<dbReference type="InterPro" id="IPR000749">
    <property type="entry name" value="ATP-guanido_PTrfase"/>
</dbReference>
<dbReference type="FunFam" id="3.30.590.10:FF:000026">
    <property type="entry name" value="Creatine kinase B-type"/>
    <property type="match status" value="1"/>
</dbReference>
<dbReference type="AlphaFoldDB" id="A0A8S4BM63"/>
<dbReference type="SUPFAM" id="SSF55931">
    <property type="entry name" value="Glutamine synthetase/guanido kinase"/>
    <property type="match status" value="2"/>
</dbReference>
<reference evidence="12" key="1">
    <citation type="submission" date="2021-05" db="EMBL/GenBank/DDBJ databases">
        <authorList>
            <person name="Tigano A."/>
        </authorList>
    </citation>
    <scope>NUCLEOTIDE SEQUENCE</scope>
</reference>
<evidence type="ECO:0000256" key="4">
    <source>
        <dbReference type="ARBA" id="ARBA00022741"/>
    </source>
</evidence>
<evidence type="ECO:0000256" key="1">
    <source>
        <dbReference type="ARBA" id="ARBA00006798"/>
    </source>
</evidence>
<evidence type="ECO:0000313" key="13">
    <source>
        <dbReference type="Proteomes" id="UP000677803"/>
    </source>
</evidence>
<dbReference type="Pfam" id="PF00217">
    <property type="entry name" value="ATP-gua_Ptrans"/>
    <property type="match status" value="2"/>
</dbReference>
<keyword evidence="6 8" id="KW-0067">ATP-binding</keyword>
<evidence type="ECO:0000259" key="10">
    <source>
        <dbReference type="PROSITE" id="PS51509"/>
    </source>
</evidence>
<dbReference type="PANTHER" id="PTHR11547:SF60">
    <property type="entry name" value="CREATINE KINASE"/>
    <property type="match status" value="1"/>
</dbReference>
<dbReference type="Pfam" id="PF02807">
    <property type="entry name" value="ATP-gua_PtransN"/>
    <property type="match status" value="1"/>
</dbReference>
<feature type="binding site" evidence="8">
    <location>
        <begin position="278"/>
        <end position="282"/>
    </location>
    <ligand>
        <name>ATP</name>
        <dbReference type="ChEBI" id="CHEBI:30616"/>
    </ligand>
</feature>
<dbReference type="InterPro" id="IPR022414">
    <property type="entry name" value="ATP-guanido_PTrfase_cat"/>
</dbReference>
<evidence type="ECO:0000313" key="12">
    <source>
        <dbReference type="EMBL" id="CAG6008175.1"/>
    </source>
</evidence>
<feature type="domain" description="Phosphagen kinase N-terminal" evidence="10">
    <location>
        <begin position="1"/>
        <end position="84"/>
    </location>
</feature>
<dbReference type="GO" id="GO:0005524">
    <property type="term" value="F:ATP binding"/>
    <property type="evidence" value="ECO:0007669"/>
    <property type="project" value="UniProtKB-UniRule"/>
</dbReference>
<dbReference type="EMBL" id="CAJRST010037777">
    <property type="protein sequence ID" value="CAG6008175.1"/>
    <property type="molecule type" value="Genomic_DNA"/>
</dbReference>
<keyword evidence="4 8" id="KW-0547">Nucleotide-binding</keyword>
<dbReference type="InterPro" id="IPR022415">
    <property type="entry name" value="ATP-guanido_PTrfase_AS"/>
</dbReference>
<keyword evidence="13" id="KW-1185">Reference proteome</keyword>
<feature type="binding site" evidence="8">
    <location>
        <begin position="313"/>
        <end position="318"/>
    </location>
    <ligand>
        <name>ATP</name>
        <dbReference type="ChEBI" id="CHEBI:30616"/>
    </ligand>
</feature>